<evidence type="ECO:0000256" key="1">
    <source>
        <dbReference type="SAM" id="Phobius"/>
    </source>
</evidence>
<keyword evidence="1" id="KW-0812">Transmembrane</keyword>
<proteinExistence type="predicted"/>
<feature type="transmembrane region" description="Helical" evidence="1">
    <location>
        <begin position="124"/>
        <end position="145"/>
    </location>
</feature>
<reference evidence="2" key="1">
    <citation type="submission" date="2019-03" db="EMBL/GenBank/DDBJ databases">
        <title>Single cell metagenomics reveals metabolic interactions within the superorganism composed of flagellate Streblomastix strix and complex community of Bacteroidetes bacteria on its surface.</title>
        <authorList>
            <person name="Treitli S.C."/>
            <person name="Kolisko M."/>
            <person name="Husnik F."/>
            <person name="Keeling P."/>
            <person name="Hampl V."/>
        </authorList>
    </citation>
    <scope>NUCLEOTIDE SEQUENCE</scope>
    <source>
        <strain evidence="2">STM</strain>
    </source>
</reference>
<organism evidence="2">
    <name type="scientific">termite gut metagenome</name>
    <dbReference type="NCBI Taxonomy" id="433724"/>
    <lineage>
        <taxon>unclassified sequences</taxon>
        <taxon>metagenomes</taxon>
        <taxon>organismal metagenomes</taxon>
    </lineage>
</organism>
<keyword evidence="1" id="KW-1133">Transmembrane helix</keyword>
<dbReference type="PANTHER" id="PTHR38454">
    <property type="entry name" value="INTEGRAL MEMBRANE PROTEIN-RELATED"/>
    <property type="match status" value="1"/>
</dbReference>
<sequence length="246" mass="27774">MKRFLPDLIAIIVFIVISVAYFSPAVFESRVLFQHDSTAGVGAGQEAKEYYERTGERTRWTNSLFGGMPTYQLSPSYDSTQPLNFIQKAYRLFLPNYVGLVFMMMLGFYILLRAMGASPFLSALGGIIWAFSSYFFILITAGHIWKFITLAYIPPHNSRNNTCISQEIPAGRSGYGIVCCPSNPIQPCADDVLFPVCYLVYGNSLWDKSMARKGTVRLLQSKCNVGCCHIDRRFHQSIKPVPYLRI</sequence>
<dbReference type="AlphaFoldDB" id="A0A5J4S050"/>
<accession>A0A5J4S050</accession>
<gene>
    <name evidence="2" type="ORF">EZS27_013392</name>
</gene>
<evidence type="ECO:0000313" key="2">
    <source>
        <dbReference type="EMBL" id="KAA6338611.1"/>
    </source>
</evidence>
<comment type="caution">
    <text evidence="2">The sequence shown here is derived from an EMBL/GenBank/DDBJ whole genome shotgun (WGS) entry which is preliminary data.</text>
</comment>
<protein>
    <submittedName>
        <fullName evidence="2">Uncharacterized protein</fullName>
    </submittedName>
</protein>
<name>A0A5J4S050_9ZZZZ</name>
<keyword evidence="1" id="KW-0472">Membrane</keyword>
<dbReference type="PANTHER" id="PTHR38454:SF1">
    <property type="entry name" value="INTEGRAL MEMBRANE PROTEIN"/>
    <property type="match status" value="1"/>
</dbReference>
<feature type="transmembrane region" description="Helical" evidence="1">
    <location>
        <begin position="7"/>
        <end position="27"/>
    </location>
</feature>
<feature type="transmembrane region" description="Helical" evidence="1">
    <location>
        <begin position="92"/>
        <end position="112"/>
    </location>
</feature>
<dbReference type="InterPro" id="IPR018580">
    <property type="entry name" value="Uncharacterised_YfhO"/>
</dbReference>
<dbReference type="EMBL" id="SNRY01000602">
    <property type="protein sequence ID" value="KAA6338611.1"/>
    <property type="molecule type" value="Genomic_DNA"/>
</dbReference>